<name>A0A450ZWM2_9GAMM</name>
<reference evidence="1" key="1">
    <citation type="submission" date="2019-02" db="EMBL/GenBank/DDBJ databases">
        <authorList>
            <person name="Gruber-Vodicka R. H."/>
            <person name="Seah K. B. B."/>
        </authorList>
    </citation>
    <scope>NUCLEOTIDE SEQUENCE</scope>
    <source>
        <strain evidence="2">BECK_BY19</strain>
        <strain evidence="1">BECK_BY8</strain>
    </source>
</reference>
<dbReference type="InterPro" id="IPR025048">
    <property type="entry name" value="DUF3987"/>
</dbReference>
<proteinExistence type="predicted"/>
<sequence length="244" mass="27683">MPPFAPDVLLPDALRDWVMDEADRMPCPPDFIAAAALVALGAVIGVRCAIRPKSQDDWLVIPNLWGSIVAPPSAKKSPAINAALKPYERLIARAMETHQVEMERFKDDKLVFDAKKDAIESHLKATAKAAKDPKKDDMDGILAELQNHRRQEPKASIPRRYKSNDTTVEKLGELLRDNPAGLLVMRDELVGLIASWDREGREGERAFYSCGMERQRKLRHRSYRTRFHPHPQPVRFHLRQHSTG</sequence>
<evidence type="ECO:0000313" key="1">
    <source>
        <dbReference type="EMBL" id="VFK58146.1"/>
    </source>
</evidence>
<organism evidence="1">
    <name type="scientific">Candidatus Kentrum sp. UNK</name>
    <dbReference type="NCBI Taxonomy" id="2126344"/>
    <lineage>
        <taxon>Bacteria</taxon>
        <taxon>Pseudomonadati</taxon>
        <taxon>Pseudomonadota</taxon>
        <taxon>Gammaproteobacteria</taxon>
        <taxon>Candidatus Kentrum</taxon>
    </lineage>
</organism>
<protein>
    <recommendedName>
        <fullName evidence="3">DUF3987 domain-containing protein</fullName>
    </recommendedName>
</protein>
<dbReference type="Pfam" id="PF13148">
    <property type="entry name" value="DUF3987"/>
    <property type="match status" value="1"/>
</dbReference>
<gene>
    <name evidence="1" type="ORF">BECKUNK1418G_GA0071005_100221</name>
    <name evidence="2" type="ORF">BECKUNK1418H_GA0071006_100121</name>
</gene>
<dbReference type="EMBL" id="CAADGD010000001">
    <property type="protein sequence ID" value="VFK68262.1"/>
    <property type="molecule type" value="Genomic_DNA"/>
</dbReference>
<evidence type="ECO:0008006" key="3">
    <source>
        <dbReference type="Google" id="ProtNLM"/>
    </source>
</evidence>
<evidence type="ECO:0000313" key="2">
    <source>
        <dbReference type="EMBL" id="VFK68262.1"/>
    </source>
</evidence>
<accession>A0A450ZWM2</accession>
<dbReference type="AlphaFoldDB" id="A0A450ZWM2"/>
<dbReference type="EMBL" id="CAADFZ010000002">
    <property type="protein sequence ID" value="VFK58146.1"/>
    <property type="molecule type" value="Genomic_DNA"/>
</dbReference>